<comment type="caution">
    <text evidence="8">The sequence shown here is derived from an EMBL/GenBank/DDBJ whole genome shotgun (WGS) entry which is preliminary data.</text>
</comment>
<dbReference type="InParanoid" id="A0A543B083"/>
<dbReference type="SUPFAM" id="SSF48452">
    <property type="entry name" value="TPR-like"/>
    <property type="match status" value="3"/>
</dbReference>
<accession>A0A543B083</accession>
<dbReference type="InterPro" id="IPR005158">
    <property type="entry name" value="BTAD"/>
</dbReference>
<dbReference type="PANTHER" id="PTHR35807">
    <property type="entry name" value="TRANSCRIPTIONAL REGULATOR REDD-RELATED"/>
    <property type="match status" value="1"/>
</dbReference>
<organism evidence="8 9">
    <name type="scientific">Stackebrandtia endophytica</name>
    <dbReference type="NCBI Taxonomy" id="1496996"/>
    <lineage>
        <taxon>Bacteria</taxon>
        <taxon>Bacillati</taxon>
        <taxon>Actinomycetota</taxon>
        <taxon>Actinomycetes</taxon>
        <taxon>Glycomycetales</taxon>
        <taxon>Glycomycetaceae</taxon>
        <taxon>Stackebrandtia</taxon>
    </lineage>
</organism>
<dbReference type="PANTHER" id="PTHR35807:SF1">
    <property type="entry name" value="TRANSCRIPTIONAL REGULATOR REDD"/>
    <property type="match status" value="1"/>
</dbReference>
<proteinExistence type="inferred from homology"/>
<dbReference type="InterPro" id="IPR011990">
    <property type="entry name" value="TPR-like_helical_dom_sf"/>
</dbReference>
<evidence type="ECO:0000256" key="5">
    <source>
        <dbReference type="PROSITE-ProRule" id="PRU01091"/>
    </source>
</evidence>
<gene>
    <name evidence="8" type="ORF">FB566_3811</name>
</gene>
<dbReference type="Pfam" id="PF07721">
    <property type="entry name" value="TPR_4"/>
    <property type="match status" value="2"/>
</dbReference>
<evidence type="ECO:0000313" key="9">
    <source>
        <dbReference type="Proteomes" id="UP000317043"/>
    </source>
</evidence>
<dbReference type="InterPro" id="IPR001867">
    <property type="entry name" value="OmpR/PhoB-type_DNA-bd"/>
</dbReference>
<dbReference type="Gene3D" id="3.40.50.300">
    <property type="entry name" value="P-loop containing nucleotide triphosphate hydrolases"/>
    <property type="match status" value="1"/>
</dbReference>
<evidence type="ECO:0000259" key="7">
    <source>
        <dbReference type="PROSITE" id="PS51755"/>
    </source>
</evidence>
<dbReference type="Pfam" id="PF03704">
    <property type="entry name" value="BTAD"/>
    <property type="match status" value="1"/>
</dbReference>
<reference evidence="8 9" key="1">
    <citation type="submission" date="2019-06" db="EMBL/GenBank/DDBJ databases">
        <title>Sequencing the genomes of 1000 actinobacteria strains.</title>
        <authorList>
            <person name="Klenk H.-P."/>
        </authorList>
    </citation>
    <scope>NUCLEOTIDE SEQUENCE [LARGE SCALE GENOMIC DNA]</scope>
    <source>
        <strain evidence="8 9">DSM 45928</strain>
    </source>
</reference>
<dbReference type="PROSITE" id="PS51755">
    <property type="entry name" value="OMPR_PHOB"/>
    <property type="match status" value="1"/>
</dbReference>
<dbReference type="InterPro" id="IPR016032">
    <property type="entry name" value="Sig_transdc_resp-reg_C-effctor"/>
</dbReference>
<keyword evidence="4" id="KW-0804">Transcription</keyword>
<feature type="region of interest" description="Disordered" evidence="6">
    <location>
        <begin position="984"/>
        <end position="1006"/>
    </location>
</feature>
<evidence type="ECO:0000256" key="3">
    <source>
        <dbReference type="ARBA" id="ARBA00023125"/>
    </source>
</evidence>
<dbReference type="SMART" id="SM00862">
    <property type="entry name" value="Trans_reg_C"/>
    <property type="match status" value="1"/>
</dbReference>
<dbReference type="AlphaFoldDB" id="A0A543B083"/>
<dbReference type="GO" id="GO:0006355">
    <property type="term" value="P:regulation of DNA-templated transcription"/>
    <property type="evidence" value="ECO:0007669"/>
    <property type="project" value="InterPro"/>
</dbReference>
<protein>
    <submittedName>
        <fullName evidence="8">DNA-binding SARP family transcriptional activator</fullName>
    </submittedName>
</protein>
<dbReference type="GO" id="GO:0000160">
    <property type="term" value="P:phosphorelay signal transduction system"/>
    <property type="evidence" value="ECO:0007669"/>
    <property type="project" value="InterPro"/>
</dbReference>
<keyword evidence="3 5" id="KW-0238">DNA-binding</keyword>
<dbReference type="GO" id="GO:0043531">
    <property type="term" value="F:ADP binding"/>
    <property type="evidence" value="ECO:0007669"/>
    <property type="project" value="InterPro"/>
</dbReference>
<evidence type="ECO:0000256" key="6">
    <source>
        <dbReference type="SAM" id="MobiDB-lite"/>
    </source>
</evidence>
<dbReference type="GO" id="GO:0042802">
    <property type="term" value="F:identical protein binding"/>
    <property type="evidence" value="ECO:0007669"/>
    <property type="project" value="InterPro"/>
</dbReference>
<feature type="compositionally biased region" description="Basic residues" evidence="6">
    <location>
        <begin position="987"/>
        <end position="996"/>
    </location>
</feature>
<feature type="DNA-binding region" description="OmpR/PhoB-type" evidence="5">
    <location>
        <begin position="1"/>
        <end position="94"/>
    </location>
</feature>
<dbReference type="Pfam" id="PF00486">
    <property type="entry name" value="Trans_reg_C"/>
    <property type="match status" value="1"/>
</dbReference>
<dbReference type="SUPFAM" id="SSF46894">
    <property type="entry name" value="C-terminal effector domain of the bipartite response regulators"/>
    <property type="match status" value="1"/>
</dbReference>
<dbReference type="SMART" id="SM01043">
    <property type="entry name" value="BTAD"/>
    <property type="match status" value="1"/>
</dbReference>
<name>A0A543B083_9ACTN</name>
<dbReference type="InterPro" id="IPR036388">
    <property type="entry name" value="WH-like_DNA-bd_sf"/>
</dbReference>
<dbReference type="Gene3D" id="1.25.40.10">
    <property type="entry name" value="Tetratricopeptide repeat domain"/>
    <property type="match status" value="3"/>
</dbReference>
<dbReference type="InterPro" id="IPR027417">
    <property type="entry name" value="P-loop_NTPase"/>
</dbReference>
<evidence type="ECO:0000256" key="1">
    <source>
        <dbReference type="ARBA" id="ARBA00005820"/>
    </source>
</evidence>
<evidence type="ECO:0000256" key="4">
    <source>
        <dbReference type="ARBA" id="ARBA00023163"/>
    </source>
</evidence>
<dbReference type="EMBL" id="VFOW01000001">
    <property type="protein sequence ID" value="TQL78229.1"/>
    <property type="molecule type" value="Genomic_DNA"/>
</dbReference>
<dbReference type="SUPFAM" id="SSF52540">
    <property type="entry name" value="P-loop containing nucleoside triphosphate hydrolases"/>
    <property type="match status" value="1"/>
</dbReference>
<dbReference type="InterPro" id="IPR011717">
    <property type="entry name" value="TPR-4"/>
</dbReference>
<dbReference type="GO" id="GO:0003677">
    <property type="term" value="F:DNA binding"/>
    <property type="evidence" value="ECO:0007669"/>
    <property type="project" value="UniProtKB-UniRule"/>
</dbReference>
<feature type="domain" description="OmpR/PhoB-type" evidence="7">
    <location>
        <begin position="1"/>
        <end position="94"/>
    </location>
</feature>
<dbReference type="RefSeq" id="WP_142042347.1">
    <property type="nucleotide sequence ID" value="NZ_JBHTGS010000004.1"/>
</dbReference>
<dbReference type="InterPro" id="IPR051677">
    <property type="entry name" value="AfsR-DnrI-RedD_regulator"/>
</dbReference>
<dbReference type="OrthoDB" id="3543649at2"/>
<dbReference type="Proteomes" id="UP000317043">
    <property type="component" value="Unassembled WGS sequence"/>
</dbReference>
<dbReference type="PRINTS" id="PR00364">
    <property type="entry name" value="DISEASERSIST"/>
</dbReference>
<dbReference type="CDD" id="cd15831">
    <property type="entry name" value="BTAD"/>
    <property type="match status" value="1"/>
</dbReference>
<sequence>MLIRLIGQVAIVGEDGPVVITAPKLAGVLASLASRPRAPISQRELIERVWGDDPPDTVLSVLHTYITRLRGLLRRAEPALTIDRVSGHGYTLNAPEDRIDIHLIRQLVAEATDPTGTDDDAALKRLRRACELADGPALAGVSGKWAEAFRSGFHRERIGLLTERYRRELSVGRHADIVDDLASIVDTEDTAEPLLALLMLAQYRCGRPTEAVAVFETARVRLQDELGADPSAPLQRLHRRILQRDPDLFPVTDRAVSSSARSVPAQLPADTVAFTGRTTELATLDTLSRSKARLAALVGVGGVGKTALAVHWGHAHRRQFPDGQIYVNLRGYDRDEPVTPMEALGRLLTALGFSGSDIPDDAAAAGDLYRSATADRRLVVVLDNAREAAQVRPLLPGSGCFTIVTSRDRLTGLTVRDDAQLIQVGVLSARQSTALLTRLLADSDPDAAPRLAQLCGNLPLALRIAAARIAESPSADMARYADELAGRDRLELLSIPDDPDSTVVANLDLSFHRLPEAAKALFCRLGTLPGEDFSAELIGAVSKDADSDEEVDRRIRRLVTAHLLEEHHHRRYRMHDLVRLYAAKRSTVDMSEAQRHTLTDAFLDWHYEHGYVTPAEETNVFQAVSVLHDHPRVWRLVMPLHGVVNAGRFPDRVRSLAGNGLRRARLAGDDLGVLKMIRLSASAAYKQGDSAGAIELGGEAIAVAAKLNDNRELAIAYGNQGINIGTAGDLTGSADLLIKAIELLPRTETHALTVYHFALLQDLVKVERLAEAEKHLSALEESCRVSGAPANLARVGISEAALAAARGDFDDALATIDQALTIAQRHEHQMLTFMTMNRKSEILLQSGWPELALHSNDIEQTFARSQKITALLPVALTQRAEILTELSRYREAIELVTELRTEKLANTPFSQPRLHLVRAIAHNGLNEPHAALEFAREAADRYAAMPWPARREEALWAMADAHIRLGDLEAARECLTVADAISSPANNRHRQRRRRTPAVNEAASAS</sequence>
<keyword evidence="9" id="KW-1185">Reference proteome</keyword>
<evidence type="ECO:0000313" key="8">
    <source>
        <dbReference type="EMBL" id="TQL78229.1"/>
    </source>
</evidence>
<dbReference type="Gene3D" id="1.10.10.10">
    <property type="entry name" value="Winged helix-like DNA-binding domain superfamily/Winged helix DNA-binding domain"/>
    <property type="match status" value="1"/>
</dbReference>
<evidence type="ECO:0000256" key="2">
    <source>
        <dbReference type="ARBA" id="ARBA00023015"/>
    </source>
</evidence>
<keyword evidence="2" id="KW-0805">Transcription regulation</keyword>
<comment type="similarity">
    <text evidence="1">Belongs to the AfsR/DnrI/RedD regulatory family.</text>
</comment>